<evidence type="ECO:0000313" key="2">
    <source>
        <dbReference type="Proteomes" id="UP000030699"/>
    </source>
</evidence>
<evidence type="ECO:0000313" key="1">
    <source>
        <dbReference type="EMBL" id="ETW48358.1"/>
    </source>
</evidence>
<organism evidence="1 2">
    <name type="scientific">Plasmodium falciparum MaliPS096_E11</name>
    <dbReference type="NCBI Taxonomy" id="1036727"/>
    <lineage>
        <taxon>Eukaryota</taxon>
        <taxon>Sar</taxon>
        <taxon>Alveolata</taxon>
        <taxon>Apicomplexa</taxon>
        <taxon>Aconoidasida</taxon>
        <taxon>Haemosporida</taxon>
        <taxon>Plasmodiidae</taxon>
        <taxon>Plasmodium</taxon>
        <taxon>Plasmodium (Laverania)</taxon>
    </lineage>
</organism>
<name>A0A024WN15_PLAFA</name>
<dbReference type="EMBL" id="KI925578">
    <property type="protein sequence ID" value="ETW48358.1"/>
    <property type="molecule type" value="Genomic_DNA"/>
</dbReference>
<reference evidence="1 2" key="2">
    <citation type="submission" date="2013-02" db="EMBL/GenBank/DDBJ databases">
        <title>The Genome Sequence of Plasmodium falciparum MaliPS096_E11.</title>
        <authorList>
            <consortium name="The Broad Institute Genome Sequencing Platform"/>
            <consortium name="The Broad Institute Genome Sequencing Center for Infectious Disease"/>
            <person name="Neafsey D."/>
            <person name="Cheeseman I."/>
            <person name="Volkman S."/>
            <person name="Adams J."/>
            <person name="Walker B."/>
            <person name="Young S.K."/>
            <person name="Zeng Q."/>
            <person name="Gargeya S."/>
            <person name="Fitzgerald M."/>
            <person name="Haas B."/>
            <person name="Abouelleil A."/>
            <person name="Alvarado L."/>
            <person name="Arachchi H.M."/>
            <person name="Berlin A.M."/>
            <person name="Chapman S.B."/>
            <person name="Dewar J."/>
            <person name="Goldberg J."/>
            <person name="Griggs A."/>
            <person name="Gujja S."/>
            <person name="Hansen M."/>
            <person name="Howarth C."/>
            <person name="Imamovic A."/>
            <person name="Larimer J."/>
            <person name="McCowan C."/>
            <person name="Murphy C."/>
            <person name="Neiman D."/>
            <person name="Pearson M."/>
            <person name="Priest M."/>
            <person name="Roberts A."/>
            <person name="Saif S."/>
            <person name="Shea T."/>
            <person name="Sisk P."/>
            <person name="Sykes S."/>
            <person name="Wortman J."/>
            <person name="Nusbaum C."/>
            <person name="Birren B."/>
        </authorList>
    </citation>
    <scope>NUCLEOTIDE SEQUENCE [LARGE SCALE GENOMIC DNA]</scope>
    <source>
        <strain evidence="1 2">MaliPS096_E11</strain>
    </source>
</reference>
<sequence length="57" mass="6742">MNIPNPRVFLDIAIGGRNAGRMIFEDIEKPLLEKDISINKNSDFNELRNMYKYNKHF</sequence>
<gene>
    <name evidence="1" type="ORF">PFMALIP_03567</name>
</gene>
<proteinExistence type="predicted"/>
<protein>
    <submittedName>
        <fullName evidence="1">Uncharacterized protein</fullName>
    </submittedName>
</protein>
<reference evidence="1 2" key="1">
    <citation type="submission" date="2013-02" db="EMBL/GenBank/DDBJ databases">
        <title>The Genome Annotation of Plasmodium falciparum MaliPS096_E11.</title>
        <authorList>
            <consortium name="The Broad Institute Genome Sequencing Platform"/>
            <consortium name="The Broad Institute Genome Sequencing Center for Infectious Disease"/>
            <person name="Neafsey D."/>
            <person name="Hoffman S."/>
            <person name="Volkman S."/>
            <person name="Rosenthal P."/>
            <person name="Walker B."/>
            <person name="Young S.K."/>
            <person name="Zeng Q."/>
            <person name="Gargeya S."/>
            <person name="Fitzgerald M."/>
            <person name="Haas B."/>
            <person name="Abouelleil A."/>
            <person name="Allen A.W."/>
            <person name="Alvarado L."/>
            <person name="Arachchi H.M."/>
            <person name="Berlin A.M."/>
            <person name="Chapman S.B."/>
            <person name="Gainer-Dewar J."/>
            <person name="Goldberg J."/>
            <person name="Griggs A."/>
            <person name="Gujja S."/>
            <person name="Hansen M."/>
            <person name="Howarth C."/>
            <person name="Imamovic A."/>
            <person name="Ireland A."/>
            <person name="Larimer J."/>
            <person name="McCowan C."/>
            <person name="Murphy C."/>
            <person name="Pearson M."/>
            <person name="Poon T.W."/>
            <person name="Priest M."/>
            <person name="Roberts A."/>
            <person name="Saif S."/>
            <person name="Shea T."/>
            <person name="Sisk P."/>
            <person name="Sykes S."/>
            <person name="Wortman J."/>
            <person name="Nusbaum C."/>
            <person name="Birren B."/>
        </authorList>
    </citation>
    <scope>NUCLEOTIDE SEQUENCE [LARGE SCALE GENOMIC DNA]</scope>
    <source>
        <strain evidence="1 2">MaliPS096_E11</strain>
    </source>
</reference>
<accession>A0A024WN15</accession>
<dbReference type="AlphaFoldDB" id="A0A024WN15"/>
<dbReference type="Proteomes" id="UP000030699">
    <property type="component" value="Unassembled WGS sequence"/>
</dbReference>